<feature type="domain" description="Peptidase M13 C-terminal" evidence="9">
    <location>
        <begin position="468"/>
        <end position="670"/>
    </location>
</feature>
<dbReference type="Gene3D" id="3.40.390.10">
    <property type="entry name" value="Collagenase (Catalytic Domain)"/>
    <property type="match status" value="1"/>
</dbReference>
<keyword evidence="4" id="KW-0479">Metal-binding</keyword>
<gene>
    <name evidence="11" type="ORF">P8609_03765</name>
</gene>
<evidence type="ECO:0000259" key="10">
    <source>
        <dbReference type="Pfam" id="PF05649"/>
    </source>
</evidence>
<dbReference type="EC" id="3.4.24.-" evidence="11"/>
<name>A0ABU1CA65_9GAMM</name>
<dbReference type="PANTHER" id="PTHR11733">
    <property type="entry name" value="ZINC METALLOPROTEASE FAMILY M13 NEPRILYSIN-RELATED"/>
    <property type="match status" value="1"/>
</dbReference>
<evidence type="ECO:0000256" key="7">
    <source>
        <dbReference type="ARBA" id="ARBA00023049"/>
    </source>
</evidence>
<keyword evidence="8" id="KW-0732">Signal</keyword>
<evidence type="ECO:0000256" key="5">
    <source>
        <dbReference type="ARBA" id="ARBA00022801"/>
    </source>
</evidence>
<dbReference type="PRINTS" id="PR00786">
    <property type="entry name" value="NEPRILYSIN"/>
</dbReference>
<feature type="chain" id="PRO_5045920082" evidence="8">
    <location>
        <begin position="21"/>
        <end position="673"/>
    </location>
</feature>
<keyword evidence="12" id="KW-1185">Reference proteome</keyword>
<keyword evidence="3" id="KW-0645">Protease</keyword>
<dbReference type="PANTHER" id="PTHR11733:SF167">
    <property type="entry name" value="FI17812P1-RELATED"/>
    <property type="match status" value="1"/>
</dbReference>
<dbReference type="InterPro" id="IPR018497">
    <property type="entry name" value="Peptidase_M13_C"/>
</dbReference>
<reference evidence="11 12" key="1">
    <citation type="submission" date="2023-04" db="EMBL/GenBank/DDBJ databases">
        <title>Lysobacter sp. strain UC isolated from soil sample.</title>
        <authorList>
            <person name="Choksket S."/>
            <person name="Harshvardhan F."/>
            <person name="Rana R."/>
            <person name="Patil P.B."/>
            <person name="Korpole S."/>
        </authorList>
    </citation>
    <scope>NUCLEOTIDE SEQUENCE [LARGE SCALE GENOMIC DNA]</scope>
    <source>
        <strain evidence="11 12">UC</strain>
    </source>
</reference>
<protein>
    <submittedName>
        <fullName evidence="11">M13 family metallopeptidase</fullName>
        <ecNumber evidence="11">3.4.24.-</ecNumber>
    </submittedName>
</protein>
<comment type="caution">
    <text evidence="11">The sequence shown here is derived from an EMBL/GenBank/DDBJ whole genome shotgun (WGS) entry which is preliminary data.</text>
</comment>
<feature type="domain" description="Peptidase M13 N-terminal" evidence="10">
    <location>
        <begin position="37"/>
        <end position="416"/>
    </location>
</feature>
<dbReference type="SUPFAM" id="SSF55486">
    <property type="entry name" value="Metalloproteases ('zincins'), catalytic domain"/>
    <property type="match status" value="1"/>
</dbReference>
<sequence>MIRSSLPLVALLAAATTASAGAVHGIHPEDINRSGDPCTDFFDYANGAWRQQNPIPSYMDRWSRRWQSGEVNKEHVRDILTELSARTDWPKGSAGQLAGDFYAACMDESRVDALGSQPVQPWLSDIAAIDDAAGLQRAIRTLHDVGVAVPFQVSAGEDLHDPSKTIAHVYAGGLGLPDRDYYLKPEARFVEARAKYLAHVATMFELAGVPAAQAKQNAQTVFAFEKRLAQASLDNVQLRDPKLQDHATAFADLSKLAPHFDWEAYFDAAKLPRDALNVTQPAFVQQVDRELATTPLPQWKAYLQWHVLNAAADSLSKPFVEENFAFNGRFLTGATEIKPRWKRCAEATDQQLGEALGQKYVEKYFPPEAKARMQEMVKNILLAMDDTINELDWMDPATKKKALEKRATFFPKLGYPDKFKTYDGVVVSRDSAWDNVVAASRWNVADNRSQIGKPTDRSRWGMTPPTSNAYYNPLQNEIVFPAGILQPPAFDVNATDAVNYGAIGVVIGHEISHGFDDQGAQFDAQGRLANWWTPADNRKFQARGECVVKQFEGYFIEPGVHHNGKLVLGESIGDLAGAKIAYRAYLKSREGKGPEPTLDGFTPQQQFFIAWGQWRGDETRMETQRTMVQGDPHPIAKFRVNGPLSNLPAFREAFQCKADAPMVRPEADRCEVW</sequence>
<dbReference type="PROSITE" id="PS51885">
    <property type="entry name" value="NEPRILYSIN"/>
    <property type="match status" value="1"/>
</dbReference>
<dbReference type="Pfam" id="PF01431">
    <property type="entry name" value="Peptidase_M13"/>
    <property type="match status" value="1"/>
</dbReference>
<dbReference type="EMBL" id="JARUHG010000001">
    <property type="protein sequence ID" value="MDR0182086.1"/>
    <property type="molecule type" value="Genomic_DNA"/>
</dbReference>
<evidence type="ECO:0000256" key="2">
    <source>
        <dbReference type="ARBA" id="ARBA00007357"/>
    </source>
</evidence>
<feature type="signal peptide" evidence="8">
    <location>
        <begin position="1"/>
        <end position="20"/>
    </location>
</feature>
<evidence type="ECO:0000259" key="9">
    <source>
        <dbReference type="Pfam" id="PF01431"/>
    </source>
</evidence>
<dbReference type="InterPro" id="IPR008753">
    <property type="entry name" value="Peptidase_M13_N"/>
</dbReference>
<evidence type="ECO:0000256" key="1">
    <source>
        <dbReference type="ARBA" id="ARBA00001947"/>
    </source>
</evidence>
<comment type="similarity">
    <text evidence="2">Belongs to the peptidase M13 family.</text>
</comment>
<dbReference type="Gene3D" id="1.10.1380.10">
    <property type="entry name" value="Neutral endopeptidase , domain2"/>
    <property type="match status" value="1"/>
</dbReference>
<evidence type="ECO:0000256" key="8">
    <source>
        <dbReference type="SAM" id="SignalP"/>
    </source>
</evidence>
<dbReference type="Proteomes" id="UP001233535">
    <property type="component" value="Unassembled WGS sequence"/>
</dbReference>
<evidence type="ECO:0000313" key="12">
    <source>
        <dbReference type="Proteomes" id="UP001233535"/>
    </source>
</evidence>
<keyword evidence="5 11" id="KW-0378">Hydrolase</keyword>
<comment type="cofactor">
    <cofactor evidence="1">
        <name>Zn(2+)</name>
        <dbReference type="ChEBI" id="CHEBI:29105"/>
    </cofactor>
</comment>
<evidence type="ECO:0000256" key="3">
    <source>
        <dbReference type="ARBA" id="ARBA00022670"/>
    </source>
</evidence>
<dbReference type="RefSeq" id="WP_309261246.1">
    <property type="nucleotide sequence ID" value="NZ_JARUHG010000001.1"/>
</dbReference>
<keyword evidence="7" id="KW-0482">Metalloprotease</keyword>
<proteinExistence type="inferred from homology"/>
<dbReference type="CDD" id="cd08662">
    <property type="entry name" value="M13"/>
    <property type="match status" value="1"/>
</dbReference>
<dbReference type="InterPro" id="IPR024079">
    <property type="entry name" value="MetalloPept_cat_dom_sf"/>
</dbReference>
<dbReference type="GO" id="GO:0016787">
    <property type="term" value="F:hydrolase activity"/>
    <property type="evidence" value="ECO:0007669"/>
    <property type="project" value="UniProtKB-KW"/>
</dbReference>
<evidence type="ECO:0000313" key="11">
    <source>
        <dbReference type="EMBL" id="MDR0182086.1"/>
    </source>
</evidence>
<accession>A0ABU1CA65</accession>
<keyword evidence="6" id="KW-0862">Zinc</keyword>
<dbReference type="InterPro" id="IPR000718">
    <property type="entry name" value="Peptidase_M13"/>
</dbReference>
<dbReference type="InterPro" id="IPR042089">
    <property type="entry name" value="Peptidase_M13_dom_2"/>
</dbReference>
<evidence type="ECO:0000256" key="6">
    <source>
        <dbReference type="ARBA" id="ARBA00022833"/>
    </source>
</evidence>
<evidence type="ECO:0000256" key="4">
    <source>
        <dbReference type="ARBA" id="ARBA00022723"/>
    </source>
</evidence>
<dbReference type="Pfam" id="PF05649">
    <property type="entry name" value="Peptidase_M13_N"/>
    <property type="match status" value="1"/>
</dbReference>
<organism evidence="11 12">
    <name type="scientific">Lysobacter arvi</name>
    <dbReference type="NCBI Taxonomy" id="3038776"/>
    <lineage>
        <taxon>Bacteria</taxon>
        <taxon>Pseudomonadati</taxon>
        <taxon>Pseudomonadota</taxon>
        <taxon>Gammaproteobacteria</taxon>
        <taxon>Lysobacterales</taxon>
        <taxon>Lysobacteraceae</taxon>
        <taxon>Lysobacter</taxon>
    </lineage>
</organism>